<dbReference type="AlphaFoldDB" id="A0A2W5MT07"/>
<reference evidence="7 8" key="1">
    <citation type="submission" date="2017-08" db="EMBL/GenBank/DDBJ databases">
        <title>Infants hospitalized years apart are colonized by the same room-sourced microbial strains.</title>
        <authorList>
            <person name="Brooks B."/>
            <person name="Olm M.R."/>
            <person name="Firek B.A."/>
            <person name="Baker R."/>
            <person name="Thomas B.C."/>
            <person name="Morowitz M.J."/>
            <person name="Banfield J.F."/>
        </authorList>
    </citation>
    <scope>NUCLEOTIDE SEQUENCE [LARGE SCALE GENOMIC DNA]</scope>
    <source>
        <strain evidence="7">S2_005_002_R2_29</strain>
    </source>
</reference>
<keyword evidence="4 6" id="KW-1133">Transmembrane helix</keyword>
<evidence type="ECO:0000256" key="6">
    <source>
        <dbReference type="SAM" id="Phobius"/>
    </source>
</evidence>
<evidence type="ECO:0000313" key="8">
    <source>
        <dbReference type="Proteomes" id="UP000249417"/>
    </source>
</evidence>
<gene>
    <name evidence="7" type="ORF">DI551_11870</name>
</gene>
<name>A0A2W5MT07_9BACT</name>
<evidence type="ECO:0000256" key="2">
    <source>
        <dbReference type="ARBA" id="ARBA00009694"/>
    </source>
</evidence>
<comment type="caution">
    <text evidence="7">The sequence shown here is derived from an EMBL/GenBank/DDBJ whole genome shotgun (WGS) entry which is preliminary data.</text>
</comment>
<evidence type="ECO:0000256" key="5">
    <source>
        <dbReference type="ARBA" id="ARBA00023136"/>
    </source>
</evidence>
<comment type="subcellular location">
    <subcellularLocation>
        <location evidence="1">Membrane</location>
        <topology evidence="1">Multi-pass membrane protein</topology>
    </subcellularLocation>
</comment>
<evidence type="ECO:0000256" key="1">
    <source>
        <dbReference type="ARBA" id="ARBA00004141"/>
    </source>
</evidence>
<dbReference type="Proteomes" id="UP000249417">
    <property type="component" value="Unassembled WGS sequence"/>
</dbReference>
<evidence type="ECO:0000256" key="4">
    <source>
        <dbReference type="ARBA" id="ARBA00022989"/>
    </source>
</evidence>
<evidence type="ECO:0000256" key="3">
    <source>
        <dbReference type="ARBA" id="ARBA00022692"/>
    </source>
</evidence>
<protein>
    <submittedName>
        <fullName evidence="7">DUF423 domain-containing protein</fullName>
    </submittedName>
</protein>
<sequence>MRDREMKTITIFGAVLGLTSVIMGAASDHLFFGFITEENSERLDVALRYHQLYAILIFCLGICGLHTQHLLVLKRAGYIFCAGTVLFCTSLYISLFPGLDKATYLTPLGGITLMFGWILSFLTIKRSL</sequence>
<keyword evidence="5 6" id="KW-0472">Membrane</keyword>
<dbReference type="Pfam" id="PF04241">
    <property type="entry name" value="DUF423"/>
    <property type="match status" value="1"/>
</dbReference>
<dbReference type="InterPro" id="IPR006696">
    <property type="entry name" value="DUF423"/>
</dbReference>
<comment type="similarity">
    <text evidence="2">Belongs to the UPF0382 family.</text>
</comment>
<feature type="transmembrane region" description="Helical" evidence="6">
    <location>
        <begin position="102"/>
        <end position="124"/>
    </location>
</feature>
<dbReference type="EMBL" id="QFQB01000145">
    <property type="protein sequence ID" value="PZQ43578.1"/>
    <property type="molecule type" value="Genomic_DNA"/>
</dbReference>
<accession>A0A2W5MT07</accession>
<organism evidence="7 8">
    <name type="scientific">Micavibrio aeruginosavorus</name>
    <dbReference type="NCBI Taxonomy" id="349221"/>
    <lineage>
        <taxon>Bacteria</taxon>
        <taxon>Pseudomonadati</taxon>
        <taxon>Bdellovibrionota</taxon>
        <taxon>Bdellovibrionia</taxon>
        <taxon>Bdellovibrionales</taxon>
        <taxon>Pseudobdellovibrionaceae</taxon>
        <taxon>Micavibrio</taxon>
    </lineage>
</organism>
<dbReference type="GO" id="GO:0005886">
    <property type="term" value="C:plasma membrane"/>
    <property type="evidence" value="ECO:0007669"/>
    <property type="project" value="TreeGrafter"/>
</dbReference>
<dbReference type="PANTHER" id="PTHR43461:SF1">
    <property type="entry name" value="TRANSMEMBRANE PROTEIN 256"/>
    <property type="match status" value="1"/>
</dbReference>
<evidence type="ECO:0000313" key="7">
    <source>
        <dbReference type="EMBL" id="PZQ43578.1"/>
    </source>
</evidence>
<proteinExistence type="inferred from homology"/>
<keyword evidence="3 6" id="KW-0812">Transmembrane</keyword>
<feature type="transmembrane region" description="Helical" evidence="6">
    <location>
        <begin position="48"/>
        <end position="65"/>
    </location>
</feature>
<dbReference type="PANTHER" id="PTHR43461">
    <property type="entry name" value="TRANSMEMBRANE PROTEIN 256"/>
    <property type="match status" value="1"/>
</dbReference>
<feature type="transmembrane region" description="Helical" evidence="6">
    <location>
        <begin position="77"/>
        <end position="96"/>
    </location>
</feature>